<evidence type="ECO:0000256" key="3">
    <source>
        <dbReference type="ARBA" id="ARBA00022692"/>
    </source>
</evidence>
<proteinExistence type="predicted"/>
<dbReference type="Pfam" id="PF01810">
    <property type="entry name" value="LysE"/>
    <property type="match status" value="1"/>
</dbReference>
<dbReference type="PANTHER" id="PTHR30086:SF19">
    <property type="entry name" value="THREONINE EFFLUX PROTEIN"/>
    <property type="match status" value="1"/>
</dbReference>
<feature type="transmembrane region" description="Helical" evidence="6">
    <location>
        <begin position="72"/>
        <end position="93"/>
    </location>
</feature>
<keyword evidence="3 6" id="KW-0812">Transmembrane</keyword>
<dbReference type="Proteomes" id="UP000672602">
    <property type="component" value="Unassembled WGS sequence"/>
</dbReference>
<feature type="transmembrane region" description="Helical" evidence="6">
    <location>
        <begin position="12"/>
        <end position="33"/>
    </location>
</feature>
<comment type="caution">
    <text evidence="7">The sequence shown here is derived from an EMBL/GenBank/DDBJ whole genome shotgun (WGS) entry which is preliminary data.</text>
</comment>
<dbReference type="RefSeq" id="WP_210680902.1">
    <property type="nucleotide sequence ID" value="NZ_JAGMWN010000002.1"/>
</dbReference>
<gene>
    <name evidence="7" type="ORF">KAJ83_04800</name>
</gene>
<evidence type="ECO:0000256" key="2">
    <source>
        <dbReference type="ARBA" id="ARBA00022475"/>
    </source>
</evidence>
<organism evidence="7 8">
    <name type="scientific">Marivibrio halodurans</name>
    <dbReference type="NCBI Taxonomy" id="2039722"/>
    <lineage>
        <taxon>Bacteria</taxon>
        <taxon>Pseudomonadati</taxon>
        <taxon>Pseudomonadota</taxon>
        <taxon>Alphaproteobacteria</taxon>
        <taxon>Rhodospirillales</taxon>
        <taxon>Rhodospirillaceae</taxon>
        <taxon>Marivibrio</taxon>
    </lineage>
</organism>
<keyword evidence="5 6" id="KW-0472">Membrane</keyword>
<dbReference type="GO" id="GO:0015171">
    <property type="term" value="F:amino acid transmembrane transporter activity"/>
    <property type="evidence" value="ECO:0007669"/>
    <property type="project" value="TreeGrafter"/>
</dbReference>
<name>A0A8J7V1P4_9PROT</name>
<dbReference type="AlphaFoldDB" id="A0A8J7V1P4"/>
<dbReference type="PANTHER" id="PTHR30086">
    <property type="entry name" value="ARGININE EXPORTER PROTEIN ARGO"/>
    <property type="match status" value="1"/>
</dbReference>
<keyword evidence="2" id="KW-1003">Cell membrane</keyword>
<dbReference type="InterPro" id="IPR001123">
    <property type="entry name" value="LeuE-type"/>
</dbReference>
<evidence type="ECO:0000256" key="5">
    <source>
        <dbReference type="ARBA" id="ARBA00023136"/>
    </source>
</evidence>
<feature type="transmembrane region" description="Helical" evidence="6">
    <location>
        <begin position="128"/>
        <end position="146"/>
    </location>
</feature>
<comment type="subcellular location">
    <subcellularLocation>
        <location evidence="1">Cell membrane</location>
        <topology evidence="1">Multi-pass membrane protein</topology>
    </subcellularLocation>
</comment>
<keyword evidence="4 6" id="KW-1133">Transmembrane helix</keyword>
<dbReference type="GO" id="GO:0005886">
    <property type="term" value="C:plasma membrane"/>
    <property type="evidence" value="ECO:0007669"/>
    <property type="project" value="UniProtKB-SubCell"/>
</dbReference>
<protein>
    <submittedName>
        <fullName evidence="7">LysE family translocator</fullName>
    </submittedName>
</protein>
<evidence type="ECO:0000256" key="6">
    <source>
        <dbReference type="SAM" id="Phobius"/>
    </source>
</evidence>
<keyword evidence="8" id="KW-1185">Reference proteome</keyword>
<evidence type="ECO:0000256" key="4">
    <source>
        <dbReference type="ARBA" id="ARBA00022989"/>
    </source>
</evidence>
<evidence type="ECO:0000313" key="7">
    <source>
        <dbReference type="EMBL" id="MBP5856316.1"/>
    </source>
</evidence>
<evidence type="ECO:0000256" key="1">
    <source>
        <dbReference type="ARBA" id="ARBA00004651"/>
    </source>
</evidence>
<feature type="transmembrane region" description="Helical" evidence="6">
    <location>
        <begin position="45"/>
        <end position="66"/>
    </location>
</feature>
<evidence type="ECO:0000313" key="8">
    <source>
        <dbReference type="Proteomes" id="UP000672602"/>
    </source>
</evidence>
<accession>A0A8J7V1P4</accession>
<dbReference type="EMBL" id="JAGMWN010000002">
    <property type="protein sequence ID" value="MBP5856316.1"/>
    <property type="molecule type" value="Genomic_DNA"/>
</dbReference>
<feature type="transmembrane region" description="Helical" evidence="6">
    <location>
        <begin position="152"/>
        <end position="173"/>
    </location>
</feature>
<reference evidence="7" key="1">
    <citation type="submission" date="2021-04" db="EMBL/GenBank/DDBJ databases">
        <authorList>
            <person name="Zhang D.-C."/>
        </authorList>
    </citation>
    <scope>NUCLEOTIDE SEQUENCE</scope>
    <source>
        <strain evidence="7">CGMCC 1.15697</strain>
    </source>
</reference>
<sequence>MTDGAVDLAHLIAFNLTLLAAIASPGPALLVAIRTTLASGRRAGFVTGAGLGTMAATWTLLALLGLDGLFQLVPWGYMAAKIAGALYLLHIAYRTWKGARDAIAGPARPARHAFRDGFLINLLNPKSVLFAAAVLVVIFPVGLGPWEMAVVVGNHLAVELAFYAVLAAAMGAETVRGRYLAAKRHLDRGAALLLGALGLRLLVDR</sequence>